<proteinExistence type="predicted"/>
<evidence type="ECO:0000259" key="1">
    <source>
        <dbReference type="SMART" id="SM00256"/>
    </source>
</evidence>
<name>A0AAV5EKR3_ELECO</name>
<dbReference type="PANTHER" id="PTHR35828">
    <property type="entry name" value="OS08G0203800 PROTEIN-RELATED"/>
    <property type="match status" value="1"/>
</dbReference>
<dbReference type="Proteomes" id="UP001054889">
    <property type="component" value="Unassembled WGS sequence"/>
</dbReference>
<evidence type="ECO:0000313" key="3">
    <source>
        <dbReference type="Proteomes" id="UP001054889"/>
    </source>
</evidence>
<keyword evidence="3" id="KW-1185">Reference proteome</keyword>
<dbReference type="EMBL" id="BQKI01000076">
    <property type="protein sequence ID" value="GJN23141.1"/>
    <property type="molecule type" value="Genomic_DNA"/>
</dbReference>
<sequence length="416" mass="46235">MSMANKRRRTCTISDDDDGEPLPLDLLLEILARSDVRTVLRCAATSKTIRRVILGQDFHRRRRLALLRTDGFDPALLLGVSYMVNTAPVAFRGEHLRFDARLLRSHELVDSRDGFVVLQQREKIPFHDRLPPRCAVPIICDLRVCDSLTGETYRLPPPPAIGYGYPHALLLTHDDGGGGRSFQLLAADRGLRTQTFSSTDGRWGPVLETTHYASQYPYSAPVEHKDYTSRPIVLYGSGAAVHVHWLRLRSKECMYGSHAPHIVALDVGSAQLATRIDLPPECVSRMGWIQNATTGLQLATSSSPTGSLAVLVAEILVISMWTLEDSSTPAWIRQVVIKRQLIRKQPPGPRTHYIRFMGFGQRSGTVLLKTDSVGLVQLNLGSKDVVIIETDSFNLNCTQLCLHEINLSSLLQAMGQ</sequence>
<protein>
    <recommendedName>
        <fullName evidence="1">F-box domain-containing protein</fullName>
    </recommendedName>
</protein>
<feature type="domain" description="F-box" evidence="1">
    <location>
        <begin position="22"/>
        <end position="62"/>
    </location>
</feature>
<dbReference type="InterPro" id="IPR001810">
    <property type="entry name" value="F-box_dom"/>
</dbReference>
<reference evidence="2" key="1">
    <citation type="journal article" date="2018" name="DNA Res.">
        <title>Multiple hybrid de novo genome assembly of finger millet, an orphan allotetraploid crop.</title>
        <authorList>
            <person name="Hatakeyama M."/>
            <person name="Aluri S."/>
            <person name="Balachadran M.T."/>
            <person name="Sivarajan S.R."/>
            <person name="Patrignani A."/>
            <person name="Gruter S."/>
            <person name="Poveda L."/>
            <person name="Shimizu-Inatsugi R."/>
            <person name="Baeten J."/>
            <person name="Francoijs K.J."/>
            <person name="Nataraja K.N."/>
            <person name="Reddy Y.A.N."/>
            <person name="Phadnis S."/>
            <person name="Ravikumar R.L."/>
            <person name="Schlapbach R."/>
            <person name="Sreeman S.M."/>
            <person name="Shimizu K.K."/>
        </authorList>
    </citation>
    <scope>NUCLEOTIDE SEQUENCE</scope>
</reference>
<gene>
    <name evidence="2" type="primary">gb10763</name>
    <name evidence="2" type="ORF">PR202_gb10763</name>
</gene>
<comment type="caution">
    <text evidence="2">The sequence shown here is derived from an EMBL/GenBank/DDBJ whole genome shotgun (WGS) entry which is preliminary data.</text>
</comment>
<reference evidence="2" key="2">
    <citation type="submission" date="2021-12" db="EMBL/GenBank/DDBJ databases">
        <title>Resequencing data analysis of finger millet.</title>
        <authorList>
            <person name="Hatakeyama M."/>
            <person name="Aluri S."/>
            <person name="Balachadran M.T."/>
            <person name="Sivarajan S.R."/>
            <person name="Poveda L."/>
            <person name="Shimizu-Inatsugi R."/>
            <person name="Schlapbach R."/>
            <person name="Sreeman S.M."/>
            <person name="Shimizu K.K."/>
        </authorList>
    </citation>
    <scope>NUCLEOTIDE SEQUENCE</scope>
</reference>
<dbReference type="InterPro" id="IPR056016">
    <property type="entry name" value="DUF7595"/>
</dbReference>
<dbReference type="SMART" id="SM00256">
    <property type="entry name" value="FBOX"/>
    <property type="match status" value="1"/>
</dbReference>
<dbReference type="InterPro" id="IPR036047">
    <property type="entry name" value="F-box-like_dom_sf"/>
</dbReference>
<dbReference type="Pfam" id="PF00646">
    <property type="entry name" value="F-box"/>
    <property type="match status" value="1"/>
</dbReference>
<evidence type="ECO:0000313" key="2">
    <source>
        <dbReference type="EMBL" id="GJN23141.1"/>
    </source>
</evidence>
<dbReference type="AlphaFoldDB" id="A0AAV5EKR3"/>
<dbReference type="Pfam" id="PF24523">
    <property type="entry name" value="DUF7595"/>
    <property type="match status" value="1"/>
</dbReference>
<organism evidence="2 3">
    <name type="scientific">Eleusine coracana subsp. coracana</name>
    <dbReference type="NCBI Taxonomy" id="191504"/>
    <lineage>
        <taxon>Eukaryota</taxon>
        <taxon>Viridiplantae</taxon>
        <taxon>Streptophyta</taxon>
        <taxon>Embryophyta</taxon>
        <taxon>Tracheophyta</taxon>
        <taxon>Spermatophyta</taxon>
        <taxon>Magnoliopsida</taxon>
        <taxon>Liliopsida</taxon>
        <taxon>Poales</taxon>
        <taxon>Poaceae</taxon>
        <taxon>PACMAD clade</taxon>
        <taxon>Chloridoideae</taxon>
        <taxon>Cynodonteae</taxon>
        <taxon>Eleusininae</taxon>
        <taxon>Eleusine</taxon>
    </lineage>
</organism>
<dbReference type="PANTHER" id="PTHR35828:SF3">
    <property type="entry name" value="OS03G0775900 PROTEIN"/>
    <property type="match status" value="1"/>
</dbReference>
<accession>A0AAV5EKR3</accession>
<dbReference type="SUPFAM" id="SSF81383">
    <property type="entry name" value="F-box domain"/>
    <property type="match status" value="1"/>
</dbReference>